<proteinExistence type="inferred from homology"/>
<comment type="caution">
    <text evidence="8">The sequence shown here is derived from an EMBL/GenBank/DDBJ whole genome shotgun (WGS) entry which is preliminary data.</text>
</comment>
<dbReference type="InterPro" id="IPR008734">
    <property type="entry name" value="PHK_A/B_su"/>
</dbReference>
<dbReference type="SUPFAM" id="SSF48208">
    <property type="entry name" value="Six-hairpin glycosidases"/>
    <property type="match status" value="1"/>
</dbReference>
<comment type="similarity">
    <text evidence="2">Belongs to the phosphorylase b kinase regulatory chain family.</text>
</comment>
<dbReference type="InterPro" id="IPR012341">
    <property type="entry name" value="6hp_glycosidase-like_sf"/>
</dbReference>
<feature type="domain" description="GH15-like" evidence="6">
    <location>
        <begin position="9"/>
        <end position="426"/>
    </location>
</feature>
<dbReference type="Pfam" id="PF19292">
    <property type="entry name" value="KPBB_C"/>
    <property type="match status" value="1"/>
</dbReference>
<evidence type="ECO:0000256" key="4">
    <source>
        <dbReference type="ARBA" id="ARBA00022860"/>
    </source>
</evidence>
<dbReference type="Pfam" id="PF00723">
    <property type="entry name" value="Glyco_hydro_15"/>
    <property type="match status" value="1"/>
</dbReference>
<dbReference type="Gene3D" id="1.50.10.10">
    <property type="match status" value="1"/>
</dbReference>
<dbReference type="OrthoDB" id="6091662at2"/>
<evidence type="ECO:0000313" key="8">
    <source>
        <dbReference type="EMBL" id="TDR15754.1"/>
    </source>
</evidence>
<evidence type="ECO:0000259" key="6">
    <source>
        <dbReference type="Pfam" id="PF00723"/>
    </source>
</evidence>
<gene>
    <name evidence="8" type="ORF">C8D85_1128</name>
</gene>
<protein>
    <submittedName>
        <fullName evidence="8">Phosphorylase kinase alpha/beta subunit</fullName>
    </submittedName>
</protein>
<sequence>MPFDITSELNSLYEHIDKVILSRQHPVTGLFPASTSINNHGDYTDAWVRDNVYSIQAVWALYLAYKRASNPNNRAHELEYACIKMMRGLLFAMMRQSHKVEVFKDTLDPKDALHAKYDTKTGLEVVADDAWGHLQIDATSLFLLTLAQMTKSGSSLIYSRDEFNFIQNLIYYISRTYRTPDFGIWERGNKVNNGKAEINASSVGMAKAALEALDGLNLFGEQGPEWAVVHSFADAVARAGSVLESLLPKESRSKEVDGALLSIISYPAFAVNDEKLKRRTRQEILDKLGGNYGCKRFLLDGHQTVLEDHSRIYYEYDELINFEHIESEWPLFFTYLYIDRLFARDWEGANYYRYRLESLMVEKDGEQLLPELYYVPEEHILEEKAAPGSQPRKPNDNLPLVWAQSLYLVGRMLDDELITTDDLDPLGLHKKQHIHRKVNISMVVLAKNSKIKQQLIDAGCLCQTVDEIAPIQAISSEQLIELYRNVGASSALGLSGRPSRALSSLASAQPFVVNDQKCLCLSWFQNEDRDYRKTDPALFEQHIRNELSVLSDSWYYPANAVFAILIDEALAEMKGASDLFEFIRSLQNKELSEFRVIPQSAKNAFKSGSRRVMNFTMPNGHELGAQLPVYESPWPISEAQDNQVYDYSSWSISQLIQHLQEQPSLSDATEILLQLGRRNALHEHIQQTDGDDISIKTVLDSVYTNALIHRNWYCARQLYSLMLKPTTDMATHAAEITVRQRVLILGKQSDKQNHITTPLHHNEVFKAIAQSSESLLAQVVYHELLAITGTLMKIHPEYFAGVRTIRLHNLGLLCAHKFTEEDDDSKIDVIQILASKSPMSLYETLRSVLVEKHKEFTHVVASVRYNHRLDAKDGRSKDIDWFDWRTGQGLITKLPEAMLLQLWDSLNQTNRIVFGDLQSNTVLESKSTLSSMTPGEDTFALLIESLTSDISPSWYKCLIFEGLYAFIQFCQKHPEGHFIEEINLPVLVSKAALDHVKQYKSDHPEVENYDMALDEFAQLTPNKVNHYFSWAVTKLHSQQRHALK</sequence>
<evidence type="ECO:0000313" key="9">
    <source>
        <dbReference type="Proteomes" id="UP000295729"/>
    </source>
</evidence>
<evidence type="ECO:0000259" key="7">
    <source>
        <dbReference type="Pfam" id="PF19292"/>
    </source>
</evidence>
<keyword evidence="3" id="KW-0321">Glycogen metabolism</keyword>
<dbReference type="GO" id="GO:0005977">
    <property type="term" value="P:glycogen metabolic process"/>
    <property type="evidence" value="ECO:0007669"/>
    <property type="project" value="UniProtKB-UniPathway"/>
</dbReference>
<dbReference type="EMBL" id="SNZA01000001">
    <property type="protein sequence ID" value="TDR15754.1"/>
    <property type="molecule type" value="Genomic_DNA"/>
</dbReference>
<keyword evidence="4" id="KW-0112">Calmodulin-binding</keyword>
<dbReference type="RefSeq" id="WP_133560416.1">
    <property type="nucleotide sequence ID" value="NZ_SNZA01000001.1"/>
</dbReference>
<dbReference type="InterPro" id="IPR008928">
    <property type="entry name" value="6-hairpin_glycosidase_sf"/>
</dbReference>
<dbReference type="PANTHER" id="PTHR10749:SF8">
    <property type="entry name" value="PHOSPHORYLASE B KINASE REGULATORY SUBUNIT BETA"/>
    <property type="match status" value="1"/>
</dbReference>
<dbReference type="AlphaFoldDB" id="A0A4R6XDS5"/>
<evidence type="ECO:0000256" key="1">
    <source>
        <dbReference type="ARBA" id="ARBA00005131"/>
    </source>
</evidence>
<dbReference type="InterPro" id="IPR045583">
    <property type="entry name" value="KPBA/B_C"/>
</dbReference>
<evidence type="ECO:0000256" key="2">
    <source>
        <dbReference type="ARBA" id="ARBA00007128"/>
    </source>
</evidence>
<comment type="pathway">
    <text evidence="1">Glycan biosynthesis; glycogen metabolism.</text>
</comment>
<dbReference type="GO" id="GO:0005516">
    <property type="term" value="F:calmodulin binding"/>
    <property type="evidence" value="ECO:0007669"/>
    <property type="project" value="UniProtKB-KW"/>
</dbReference>
<dbReference type="PANTHER" id="PTHR10749">
    <property type="entry name" value="PHOSPHORYLASE B KINASE REGULATORY SUBUNIT"/>
    <property type="match status" value="1"/>
</dbReference>
<reference evidence="8 9" key="1">
    <citation type="submission" date="2019-03" db="EMBL/GenBank/DDBJ databases">
        <title>Genomic Encyclopedia of Type Strains, Phase IV (KMG-IV): sequencing the most valuable type-strain genomes for metagenomic binning, comparative biology and taxonomic classification.</title>
        <authorList>
            <person name="Goeker M."/>
        </authorList>
    </citation>
    <scope>NUCLEOTIDE SEQUENCE [LARGE SCALE GENOMIC DNA]</scope>
    <source>
        <strain evidence="8 9">DSM 5604</strain>
    </source>
</reference>
<name>A0A4R6XDS5_9GAMM</name>
<dbReference type="GO" id="GO:0005964">
    <property type="term" value="C:phosphorylase kinase complex"/>
    <property type="evidence" value="ECO:0007669"/>
    <property type="project" value="TreeGrafter"/>
</dbReference>
<evidence type="ECO:0000256" key="3">
    <source>
        <dbReference type="ARBA" id="ARBA00022600"/>
    </source>
</evidence>
<keyword evidence="8" id="KW-0418">Kinase</keyword>
<dbReference type="Proteomes" id="UP000295729">
    <property type="component" value="Unassembled WGS sequence"/>
</dbReference>
<evidence type="ECO:0000256" key="5">
    <source>
        <dbReference type="ARBA" id="ARBA00023277"/>
    </source>
</evidence>
<accession>A0A4R6XDS5</accession>
<organism evidence="8 9">
    <name type="scientific">Marinomonas communis</name>
    <dbReference type="NCBI Taxonomy" id="28254"/>
    <lineage>
        <taxon>Bacteria</taxon>
        <taxon>Pseudomonadati</taxon>
        <taxon>Pseudomonadota</taxon>
        <taxon>Gammaproteobacteria</taxon>
        <taxon>Oceanospirillales</taxon>
        <taxon>Oceanospirillaceae</taxon>
        <taxon>Marinomonas</taxon>
    </lineage>
</organism>
<dbReference type="UniPathway" id="UPA00163"/>
<dbReference type="GO" id="GO:0016301">
    <property type="term" value="F:kinase activity"/>
    <property type="evidence" value="ECO:0007669"/>
    <property type="project" value="UniProtKB-KW"/>
</dbReference>
<keyword evidence="5" id="KW-0119">Carbohydrate metabolism</keyword>
<dbReference type="InterPro" id="IPR011613">
    <property type="entry name" value="GH15-like"/>
</dbReference>
<feature type="domain" description="Phosphorylase b kinase regulatory subunit alpha/beta C-terminal" evidence="7">
    <location>
        <begin position="833"/>
        <end position="1040"/>
    </location>
</feature>
<keyword evidence="8" id="KW-0808">Transferase</keyword>
<keyword evidence="9" id="KW-1185">Reference proteome</keyword>